<reference evidence="2 3" key="1">
    <citation type="submission" date="2019-02" db="EMBL/GenBank/DDBJ databases">
        <title>Genome sequencing of the rare red list fungi Dentipellis fragilis.</title>
        <authorList>
            <person name="Buettner E."/>
            <person name="Kellner H."/>
        </authorList>
    </citation>
    <scope>NUCLEOTIDE SEQUENCE [LARGE SCALE GENOMIC DNA]</scope>
    <source>
        <strain evidence="2 3">DSM 105465</strain>
    </source>
</reference>
<gene>
    <name evidence="2" type="ORF">EVG20_g8960</name>
</gene>
<evidence type="ECO:0000313" key="3">
    <source>
        <dbReference type="Proteomes" id="UP000298327"/>
    </source>
</evidence>
<organism evidence="2 3">
    <name type="scientific">Dentipellis fragilis</name>
    <dbReference type="NCBI Taxonomy" id="205917"/>
    <lineage>
        <taxon>Eukaryota</taxon>
        <taxon>Fungi</taxon>
        <taxon>Dikarya</taxon>
        <taxon>Basidiomycota</taxon>
        <taxon>Agaricomycotina</taxon>
        <taxon>Agaricomycetes</taxon>
        <taxon>Russulales</taxon>
        <taxon>Hericiaceae</taxon>
        <taxon>Dentipellis</taxon>
    </lineage>
</organism>
<feature type="region of interest" description="Disordered" evidence="1">
    <location>
        <begin position="93"/>
        <end position="135"/>
    </location>
</feature>
<keyword evidence="3" id="KW-1185">Reference proteome</keyword>
<dbReference type="EMBL" id="SEOQ01000835">
    <property type="protein sequence ID" value="TFY56354.1"/>
    <property type="molecule type" value="Genomic_DNA"/>
</dbReference>
<comment type="caution">
    <text evidence="2">The sequence shown here is derived from an EMBL/GenBank/DDBJ whole genome shotgun (WGS) entry which is preliminary data.</text>
</comment>
<evidence type="ECO:0000256" key="1">
    <source>
        <dbReference type="SAM" id="MobiDB-lite"/>
    </source>
</evidence>
<dbReference type="Proteomes" id="UP000298327">
    <property type="component" value="Unassembled WGS sequence"/>
</dbReference>
<sequence>MANMYLSVNTRDPSAYAFPAQPRKHVSDDPKVYQVAQSTKSLASERPINLKILASIASPHNKAIAELKQECFKLLQIREGCKRIDRTYKQSKERYRRIDEESAQQSRRYAEHSDQFLQGAEDHESRSTKYIRQRR</sequence>
<accession>A0A4Y9Y1L3</accession>
<evidence type="ECO:0000313" key="2">
    <source>
        <dbReference type="EMBL" id="TFY56354.1"/>
    </source>
</evidence>
<feature type="compositionally biased region" description="Basic and acidic residues" evidence="1">
    <location>
        <begin position="108"/>
        <end position="127"/>
    </location>
</feature>
<dbReference type="AlphaFoldDB" id="A0A4Y9Y1L3"/>
<protein>
    <submittedName>
        <fullName evidence="2">Uncharacterized protein</fullName>
    </submittedName>
</protein>
<proteinExistence type="predicted"/>
<name>A0A4Y9Y1L3_9AGAM</name>